<evidence type="ECO:0000313" key="1">
    <source>
        <dbReference type="EMBL" id="EHO63678.1"/>
    </source>
</evidence>
<reference evidence="1 2" key="1">
    <citation type="submission" date="2011-11" db="EMBL/GenBank/DDBJ databases">
        <title>The Genome Sequence of Dialister succinatiphilus YIT 11850.</title>
        <authorList>
            <consortium name="The Broad Institute Genome Sequencing Platform"/>
            <person name="Earl A."/>
            <person name="Ward D."/>
            <person name="Feldgarden M."/>
            <person name="Gevers D."/>
            <person name="Morotomi M."/>
            <person name="Young S.K."/>
            <person name="Zeng Q."/>
            <person name="Gargeya S."/>
            <person name="Fitzgerald M."/>
            <person name="Haas B."/>
            <person name="Abouelleil A."/>
            <person name="Alvarado L."/>
            <person name="Arachchi H.M."/>
            <person name="Berlin A."/>
            <person name="Brown A."/>
            <person name="Chapman S.B."/>
            <person name="Dunbar C."/>
            <person name="Gearin G."/>
            <person name="Goldberg J."/>
            <person name="Griggs A."/>
            <person name="Gujja S."/>
            <person name="Heiman D."/>
            <person name="Howarth C."/>
            <person name="Lui A."/>
            <person name="MacDonald P.J.P."/>
            <person name="Montmayeur A."/>
            <person name="Murphy C."/>
            <person name="Neiman D."/>
            <person name="Pearson M."/>
            <person name="Priest M."/>
            <person name="Roberts A."/>
            <person name="Saif S."/>
            <person name="Shea T."/>
            <person name="Sisk P."/>
            <person name="Stolte C."/>
            <person name="Sykes S."/>
            <person name="Wortman J."/>
            <person name="Nusbaum C."/>
            <person name="Birren B."/>
        </authorList>
    </citation>
    <scope>NUCLEOTIDE SEQUENCE [LARGE SCALE GENOMIC DNA]</scope>
    <source>
        <strain evidence="1 2">YIT 11850</strain>
    </source>
</reference>
<sequence length="396" mass="45206">MQIKNSTALKERVLDLWKTYLLSVSAQDILLGEVSDHLYVGDVDFRSLAARGEKAPVSSYVDIGFSDDIGEMAYELAQGGEDMRPYSELSLFMKEEEIGDALYDYLSSHITMHKASDILDNPYYRQVKVRGKTREGHITLTVNDYLPGELIQTWHEGFQKEDPFAYGKAAFFDSRVVFPVLLENGGVWMSVVLSEIESMKEPLEKAKGKVITYGLGLGYYTFMASEKEDVESVTVVELNPHMIALFKKELLPQFPHKEKVHIVEGNALTYIMAQEDGAFDYGFSDFWGGLSDGLPLYLSFAKGCARFRHTAHDYWIENTFIDYYFRPAVMIFLMEKVLGRKERPLDQGKKASGILRKFISFLEKEPFTLEKEDDIYHLLDTKTLVRVVRKFAASCL</sequence>
<dbReference type="AlphaFoldDB" id="H1CYF4"/>
<comment type="caution">
    <text evidence="1">The sequence shown here is derived from an EMBL/GenBank/DDBJ whole genome shotgun (WGS) entry which is preliminary data.</text>
</comment>
<protein>
    <submittedName>
        <fullName evidence="1">Uncharacterized protein</fullName>
    </submittedName>
</protein>
<dbReference type="EMBL" id="ADLT01000013">
    <property type="protein sequence ID" value="EHO63678.1"/>
    <property type="molecule type" value="Genomic_DNA"/>
</dbReference>
<dbReference type="Gene3D" id="3.40.50.150">
    <property type="entry name" value="Vaccinia Virus protein VP39"/>
    <property type="match status" value="1"/>
</dbReference>
<dbReference type="eggNOG" id="COG0421">
    <property type="taxonomic scope" value="Bacteria"/>
</dbReference>
<proteinExistence type="predicted"/>
<dbReference type="OrthoDB" id="1640444at2"/>
<accession>H1CYF4</accession>
<dbReference type="CDD" id="cd02440">
    <property type="entry name" value="AdoMet_MTases"/>
    <property type="match status" value="1"/>
</dbReference>
<name>H1CYF4_9FIRM</name>
<dbReference type="SUPFAM" id="SSF53335">
    <property type="entry name" value="S-adenosyl-L-methionine-dependent methyltransferases"/>
    <property type="match status" value="1"/>
</dbReference>
<dbReference type="PATRIC" id="fig|742743.3.peg.403"/>
<keyword evidence="2" id="KW-1185">Reference proteome</keyword>
<dbReference type="Proteomes" id="UP000003277">
    <property type="component" value="Unassembled WGS sequence"/>
</dbReference>
<dbReference type="HOGENOM" id="CLU_695856_0_0_9"/>
<evidence type="ECO:0000313" key="2">
    <source>
        <dbReference type="Proteomes" id="UP000003277"/>
    </source>
</evidence>
<dbReference type="InterPro" id="IPR029063">
    <property type="entry name" value="SAM-dependent_MTases_sf"/>
</dbReference>
<gene>
    <name evidence="1" type="ORF">HMPREF9453_00392</name>
</gene>
<organism evidence="1 2">
    <name type="scientific">Dialister succinatiphilus YIT 11850</name>
    <dbReference type="NCBI Taxonomy" id="742743"/>
    <lineage>
        <taxon>Bacteria</taxon>
        <taxon>Bacillati</taxon>
        <taxon>Bacillota</taxon>
        <taxon>Negativicutes</taxon>
        <taxon>Veillonellales</taxon>
        <taxon>Veillonellaceae</taxon>
        <taxon>Dialister</taxon>
    </lineage>
</organism>
<dbReference type="STRING" id="742743.HMPREF9453_00392"/>